<dbReference type="Proteomes" id="UP000447434">
    <property type="component" value="Chromosome 18"/>
</dbReference>
<evidence type="ECO:0000256" key="5">
    <source>
        <dbReference type="ARBA" id="ARBA00022989"/>
    </source>
</evidence>
<keyword evidence="10" id="KW-1185">Reference proteome</keyword>
<dbReference type="FunFam" id="1.20.5.510:FF:000002">
    <property type="entry name" value="Cytochrome b6-f complex subunit 4"/>
    <property type="match status" value="1"/>
</dbReference>
<organism evidence="9 10">
    <name type="scientific">Lupinus albus</name>
    <name type="common">White lupine</name>
    <name type="synonym">Lupinus termis</name>
    <dbReference type="NCBI Taxonomy" id="3870"/>
    <lineage>
        <taxon>Eukaryota</taxon>
        <taxon>Viridiplantae</taxon>
        <taxon>Streptophyta</taxon>
        <taxon>Embryophyta</taxon>
        <taxon>Tracheophyta</taxon>
        <taxon>Spermatophyta</taxon>
        <taxon>Magnoliopsida</taxon>
        <taxon>eudicotyledons</taxon>
        <taxon>Gunneridae</taxon>
        <taxon>Pentapetalae</taxon>
        <taxon>rosids</taxon>
        <taxon>fabids</taxon>
        <taxon>Fabales</taxon>
        <taxon>Fabaceae</taxon>
        <taxon>Papilionoideae</taxon>
        <taxon>50 kb inversion clade</taxon>
        <taxon>genistoids sensu lato</taxon>
        <taxon>core genistoids</taxon>
        <taxon>Genisteae</taxon>
        <taxon>Lupinus</taxon>
    </lineage>
</organism>
<dbReference type="OrthoDB" id="244at2759"/>
<gene>
    <name evidence="9" type="ORF">Lalb_Chr18g0049341</name>
</gene>
<accession>A0A6A4NK18</accession>
<evidence type="ECO:0000256" key="2">
    <source>
        <dbReference type="ARBA" id="ARBA00022531"/>
    </source>
</evidence>
<sequence>MFRSFGGWINKILPIPIKKTDLSDLVLKAKLAKGMGDNYYGEPAWPDDLLYIFQVVILGAIPCNVGLAVLEQPIIGEPADPFSTPLEIFPE</sequence>
<evidence type="ECO:0000256" key="4">
    <source>
        <dbReference type="ARBA" id="ARBA00022982"/>
    </source>
</evidence>
<keyword evidence="7" id="KW-0472">Membrane</keyword>
<dbReference type="AlphaFoldDB" id="A0A6A4NK18"/>
<keyword evidence="2" id="KW-0602">Photosynthesis</keyword>
<keyword evidence="4" id="KW-0249">Electron transport</keyword>
<dbReference type="SUPFAM" id="SSF81648">
    <property type="entry name" value="a domain/subunit of cytochrome bc1 complex (Ubiquinol-cytochrome c reductase)"/>
    <property type="match status" value="1"/>
</dbReference>
<dbReference type="GO" id="GO:0016491">
    <property type="term" value="F:oxidoreductase activity"/>
    <property type="evidence" value="ECO:0007669"/>
    <property type="project" value="InterPro"/>
</dbReference>
<reference evidence="10" key="1">
    <citation type="journal article" date="2020" name="Nat. Commun.">
        <title>Genome sequence of the cluster root forming white lupin.</title>
        <authorList>
            <person name="Hufnagel B."/>
            <person name="Marques A."/>
            <person name="Soriano A."/>
            <person name="Marques L."/>
            <person name="Divol F."/>
            <person name="Doumas P."/>
            <person name="Sallet E."/>
            <person name="Mancinotti D."/>
            <person name="Carrere S."/>
            <person name="Marande W."/>
            <person name="Arribat S."/>
            <person name="Keller J."/>
            <person name="Huneau C."/>
            <person name="Blein T."/>
            <person name="Aime D."/>
            <person name="Laguerre M."/>
            <person name="Taylor J."/>
            <person name="Schubert V."/>
            <person name="Nelson M."/>
            <person name="Geu-Flores F."/>
            <person name="Crespi M."/>
            <person name="Gallardo-Guerrero K."/>
            <person name="Delaux P.-M."/>
            <person name="Salse J."/>
            <person name="Berges H."/>
            <person name="Guyot R."/>
            <person name="Gouzy J."/>
            <person name="Peret B."/>
        </authorList>
    </citation>
    <scope>NUCLEOTIDE SEQUENCE [LARGE SCALE GENOMIC DNA]</scope>
    <source>
        <strain evidence="10">cv. Amiga</strain>
    </source>
</reference>
<dbReference type="GO" id="GO:0015979">
    <property type="term" value="P:photosynthesis"/>
    <property type="evidence" value="ECO:0007669"/>
    <property type="project" value="UniProtKB-KW"/>
</dbReference>
<evidence type="ECO:0000313" key="10">
    <source>
        <dbReference type="Proteomes" id="UP000447434"/>
    </source>
</evidence>
<evidence type="ECO:0000256" key="6">
    <source>
        <dbReference type="ARBA" id="ARBA00023078"/>
    </source>
</evidence>
<keyword evidence="3" id="KW-0812">Transmembrane</keyword>
<evidence type="ECO:0000313" key="9">
    <source>
        <dbReference type="EMBL" id="KAE9594026.1"/>
    </source>
</evidence>
<dbReference type="InterPro" id="IPR036150">
    <property type="entry name" value="Cyt_b/b6_C_sf"/>
</dbReference>
<name>A0A6A4NK18_LUPAL</name>
<keyword evidence="6" id="KW-0793">Thylakoid</keyword>
<evidence type="ECO:0000256" key="1">
    <source>
        <dbReference type="ARBA" id="ARBA00022448"/>
    </source>
</evidence>
<dbReference type="GO" id="GO:0009055">
    <property type="term" value="F:electron transfer activity"/>
    <property type="evidence" value="ECO:0007669"/>
    <property type="project" value="InterPro"/>
</dbReference>
<dbReference type="EMBL" id="WOCE01000018">
    <property type="protein sequence ID" value="KAE9594026.1"/>
    <property type="molecule type" value="Genomic_DNA"/>
</dbReference>
<evidence type="ECO:0000256" key="7">
    <source>
        <dbReference type="ARBA" id="ARBA00023136"/>
    </source>
</evidence>
<comment type="subunit">
    <text evidence="8">The 4 large subunits of the cytochrome b6-f complex are cytochrome b6, subunit IV (17 kDa polypeptide, PetD), cytochrome f and the Rieske protein, while the 4 small subunits are PetG, PetL, PetM and PetN. The complex functions as a dimer.</text>
</comment>
<keyword evidence="5" id="KW-1133">Transmembrane helix</keyword>
<dbReference type="GO" id="GO:0016020">
    <property type="term" value="C:membrane"/>
    <property type="evidence" value="ECO:0007669"/>
    <property type="project" value="InterPro"/>
</dbReference>
<evidence type="ECO:0000256" key="8">
    <source>
        <dbReference type="ARBA" id="ARBA00025834"/>
    </source>
</evidence>
<comment type="caution">
    <text evidence="9">The sequence shown here is derived from an EMBL/GenBank/DDBJ whole genome shotgun (WGS) entry which is preliminary data.</text>
</comment>
<keyword evidence="1" id="KW-0813">Transport</keyword>
<evidence type="ECO:0000256" key="3">
    <source>
        <dbReference type="ARBA" id="ARBA00022692"/>
    </source>
</evidence>
<proteinExistence type="predicted"/>
<dbReference type="Gene3D" id="1.20.5.510">
    <property type="entry name" value="Single helix bin"/>
    <property type="match status" value="1"/>
</dbReference>
<protein>
    <submittedName>
        <fullName evidence="9">Putative cytochrome b/b6</fullName>
    </submittedName>
</protein>